<feature type="domain" description="Creatinase N-terminal" evidence="5">
    <location>
        <begin position="17"/>
        <end position="139"/>
    </location>
</feature>
<dbReference type="Pfam" id="PF16188">
    <property type="entry name" value="Peptidase_M24_C"/>
    <property type="match status" value="1"/>
</dbReference>
<dbReference type="PANTHER" id="PTHR43763">
    <property type="entry name" value="XAA-PRO AMINOPEPTIDASE 1"/>
    <property type="match status" value="1"/>
</dbReference>
<dbReference type="InterPro" id="IPR000587">
    <property type="entry name" value="Creatinase_N"/>
</dbReference>
<dbReference type="Proteomes" id="UP001161580">
    <property type="component" value="Unassembled WGS sequence"/>
</dbReference>
<dbReference type="PANTHER" id="PTHR43763:SF6">
    <property type="entry name" value="XAA-PRO AMINOPEPTIDASE 1"/>
    <property type="match status" value="1"/>
</dbReference>
<dbReference type="CDD" id="cd01085">
    <property type="entry name" value="APP"/>
    <property type="match status" value="1"/>
</dbReference>
<evidence type="ECO:0000313" key="8">
    <source>
        <dbReference type="Proteomes" id="UP001161580"/>
    </source>
</evidence>
<reference evidence="7" key="1">
    <citation type="submission" date="2022-03" db="EMBL/GenBank/DDBJ databases">
        <title>Fererhizobium litorale gen. nov., sp. nov., isolated from sandy sediments of the Sea of Japan seashore.</title>
        <authorList>
            <person name="Romanenko L."/>
            <person name="Kurilenko V."/>
            <person name="Otstavnykh N."/>
            <person name="Svetashev V."/>
            <person name="Tekutyeva L."/>
            <person name="Isaeva M."/>
            <person name="Mikhailov V."/>
        </authorList>
    </citation>
    <scope>NUCLEOTIDE SEQUENCE</scope>
    <source>
        <strain evidence="7">KMM 9576</strain>
    </source>
</reference>
<evidence type="ECO:0000256" key="1">
    <source>
        <dbReference type="ARBA" id="ARBA00008766"/>
    </source>
</evidence>
<evidence type="ECO:0000256" key="2">
    <source>
        <dbReference type="ARBA" id="ARBA00022723"/>
    </source>
</evidence>
<evidence type="ECO:0000313" key="7">
    <source>
        <dbReference type="EMBL" id="MDI7924091.1"/>
    </source>
</evidence>
<evidence type="ECO:0000259" key="6">
    <source>
        <dbReference type="Pfam" id="PF16188"/>
    </source>
</evidence>
<dbReference type="InterPro" id="IPR029149">
    <property type="entry name" value="Creatin/AminoP/Spt16_N"/>
</dbReference>
<comment type="similarity">
    <text evidence="1">Belongs to the peptidase M24B family.</text>
</comment>
<gene>
    <name evidence="7" type="ORF">MRS75_18675</name>
</gene>
<dbReference type="InterPro" id="IPR032416">
    <property type="entry name" value="Peptidase_M24_C"/>
</dbReference>
<keyword evidence="8" id="KW-1185">Reference proteome</keyword>
<keyword evidence="3" id="KW-0378">Hydrolase</keyword>
<dbReference type="Pfam" id="PF01321">
    <property type="entry name" value="Creatinase_N"/>
    <property type="match status" value="1"/>
</dbReference>
<dbReference type="RefSeq" id="WP_311788143.1">
    <property type="nucleotide sequence ID" value="NZ_JALDYY010000013.1"/>
</dbReference>
<dbReference type="AlphaFoldDB" id="A0AAE3QFI3"/>
<feature type="domain" description="Peptidase M24" evidence="4">
    <location>
        <begin position="325"/>
        <end position="538"/>
    </location>
</feature>
<dbReference type="EMBL" id="JALDYZ010000012">
    <property type="protein sequence ID" value="MDI7924091.1"/>
    <property type="molecule type" value="Genomic_DNA"/>
</dbReference>
<dbReference type="InterPro" id="IPR050422">
    <property type="entry name" value="X-Pro_aminopeptidase_P"/>
</dbReference>
<keyword evidence="7" id="KW-0031">Aminopeptidase</keyword>
<dbReference type="GO" id="GO:0046872">
    <property type="term" value="F:metal ion binding"/>
    <property type="evidence" value="ECO:0007669"/>
    <property type="project" value="UniProtKB-KW"/>
</dbReference>
<dbReference type="SUPFAM" id="SSF53092">
    <property type="entry name" value="Creatinase/prolidase N-terminal domain"/>
    <property type="match status" value="2"/>
</dbReference>
<feature type="domain" description="Peptidase M24 C-terminal" evidence="6">
    <location>
        <begin position="548"/>
        <end position="609"/>
    </location>
</feature>
<keyword evidence="2" id="KW-0479">Metal-binding</keyword>
<dbReference type="Gene3D" id="3.90.230.10">
    <property type="entry name" value="Creatinase/methionine aminopeptidase superfamily"/>
    <property type="match status" value="1"/>
</dbReference>
<dbReference type="FunFam" id="3.90.230.10:FF:000009">
    <property type="entry name" value="xaa-Pro aminopeptidase 2"/>
    <property type="match status" value="1"/>
</dbReference>
<organism evidence="7 8">
    <name type="scientific">Ferirhizobium litorale</name>
    <dbReference type="NCBI Taxonomy" id="2927786"/>
    <lineage>
        <taxon>Bacteria</taxon>
        <taxon>Pseudomonadati</taxon>
        <taxon>Pseudomonadota</taxon>
        <taxon>Alphaproteobacteria</taxon>
        <taxon>Hyphomicrobiales</taxon>
        <taxon>Rhizobiaceae</taxon>
        <taxon>Ferirhizobium</taxon>
    </lineage>
</organism>
<evidence type="ECO:0000256" key="3">
    <source>
        <dbReference type="ARBA" id="ARBA00022801"/>
    </source>
</evidence>
<evidence type="ECO:0000259" key="4">
    <source>
        <dbReference type="Pfam" id="PF00557"/>
    </source>
</evidence>
<accession>A0AAE3QFI3</accession>
<dbReference type="SUPFAM" id="SSF55920">
    <property type="entry name" value="Creatinase/aminopeptidase"/>
    <property type="match status" value="1"/>
</dbReference>
<evidence type="ECO:0000259" key="5">
    <source>
        <dbReference type="Pfam" id="PF01321"/>
    </source>
</evidence>
<dbReference type="GO" id="GO:0005737">
    <property type="term" value="C:cytoplasm"/>
    <property type="evidence" value="ECO:0007669"/>
    <property type="project" value="UniProtKB-ARBA"/>
</dbReference>
<dbReference type="Gene3D" id="3.40.350.10">
    <property type="entry name" value="Creatinase/prolidase N-terminal domain"/>
    <property type="match status" value="2"/>
</dbReference>
<proteinExistence type="inferred from homology"/>
<sequence>MFQSFDVTSTPQHGRERAAALRGSFKELGIDAFLVPRADEYQGEYVPASSERLAWLTGFTGSAGVALVTGTEAIVFVDGRYVTQLAEQVDGAVFTGGDLVNEPPHLWISRRAPKGFRLGIDPWLHTGAEVKRLEKALAEKQGALIFLPHNPLDRLWTDRPAEPLGEVVIQELAQAGELARDKLEKIRSDLKEKDLAAALITDPSSIAWIFNVRGSDVPHTPHPLARAIVHADGKAELFLDKRKTRIEAEAYLAQLSEQRDPIELAERLKALSATGARILVDPDLTPFALVELIGREGGTVIEGNDPAKLPRACKNAAELNGSAAAHLQDGAAMVEFLHWLDRSEPGTVTEIAATKQLEAVRARVGASMQNPLKDISFDTIAGAGDHAAIMHYRVTTATDRAIEAGTMFLIDSGAQYINGTTDITRTVAVGDVPQEQKRFFTLVLKGMIAISLARFPKGTRGCDLDPLARINLWKAGADFAHGTGHGVGSYLSVHEGPQRIARLATQELLPGMILSNEPGYYRPGSFGIRIENLVYVRESEAIEGGDMPMLGFETLTFCPIDRRLIVTELLTREELQWIDEYHAKTREALMPLIEDPEVRAWLTSATEPFGHGA</sequence>
<dbReference type="Pfam" id="PF16189">
    <property type="entry name" value="Creatinase_N_2"/>
    <property type="match status" value="1"/>
</dbReference>
<name>A0AAE3QFI3_9HYPH</name>
<dbReference type="InterPro" id="IPR033740">
    <property type="entry name" value="Pept_M24B"/>
</dbReference>
<dbReference type="Pfam" id="PF00557">
    <property type="entry name" value="Peptidase_M24"/>
    <property type="match status" value="1"/>
</dbReference>
<dbReference type="InterPro" id="IPR036005">
    <property type="entry name" value="Creatinase/aminopeptidase-like"/>
</dbReference>
<keyword evidence="7" id="KW-0645">Protease</keyword>
<protein>
    <submittedName>
        <fullName evidence="7">Aminopeptidase P family protein</fullName>
    </submittedName>
</protein>
<dbReference type="GO" id="GO:0070006">
    <property type="term" value="F:metalloaminopeptidase activity"/>
    <property type="evidence" value="ECO:0007669"/>
    <property type="project" value="InterPro"/>
</dbReference>
<dbReference type="InterPro" id="IPR000994">
    <property type="entry name" value="Pept_M24"/>
</dbReference>
<comment type="caution">
    <text evidence="7">The sequence shown here is derived from an EMBL/GenBank/DDBJ whole genome shotgun (WGS) entry which is preliminary data.</text>
</comment>